<proteinExistence type="inferred from homology"/>
<accession>A0A834I0K6</accession>
<evidence type="ECO:0000313" key="15">
    <source>
        <dbReference type="EMBL" id="KAF7269961.1"/>
    </source>
</evidence>
<feature type="binding site" description="axial binding residue" evidence="13">
    <location>
        <position position="453"/>
    </location>
    <ligand>
        <name>heme</name>
        <dbReference type="ChEBI" id="CHEBI:30413"/>
    </ligand>
    <ligandPart>
        <name>Fe</name>
        <dbReference type="ChEBI" id="CHEBI:18248"/>
    </ligandPart>
</feature>
<dbReference type="Proteomes" id="UP000625711">
    <property type="component" value="Unassembled WGS sequence"/>
</dbReference>
<comment type="caution">
    <text evidence="15">The sequence shown here is derived from an EMBL/GenBank/DDBJ whole genome shotgun (WGS) entry which is preliminary data.</text>
</comment>
<evidence type="ECO:0000256" key="5">
    <source>
        <dbReference type="ARBA" id="ARBA00022617"/>
    </source>
</evidence>
<dbReference type="PRINTS" id="PR00463">
    <property type="entry name" value="EP450I"/>
</dbReference>
<keyword evidence="11 14" id="KW-0503">Monooxygenase</keyword>
<dbReference type="EMBL" id="JAACXV010014155">
    <property type="protein sequence ID" value="KAF7269961.1"/>
    <property type="molecule type" value="Genomic_DNA"/>
</dbReference>
<evidence type="ECO:0000256" key="8">
    <source>
        <dbReference type="ARBA" id="ARBA00022848"/>
    </source>
</evidence>
<dbReference type="GO" id="GO:0005789">
    <property type="term" value="C:endoplasmic reticulum membrane"/>
    <property type="evidence" value="ECO:0007669"/>
    <property type="project" value="UniProtKB-SubCell"/>
</dbReference>
<keyword evidence="9 14" id="KW-0560">Oxidoreductase</keyword>
<evidence type="ECO:0000256" key="6">
    <source>
        <dbReference type="ARBA" id="ARBA00022723"/>
    </source>
</evidence>
<keyword evidence="5 13" id="KW-0349">Heme</keyword>
<evidence type="ECO:0000256" key="11">
    <source>
        <dbReference type="ARBA" id="ARBA00023033"/>
    </source>
</evidence>
<evidence type="ECO:0000256" key="10">
    <source>
        <dbReference type="ARBA" id="ARBA00023004"/>
    </source>
</evidence>
<keyword evidence="10 13" id="KW-0408">Iron</keyword>
<comment type="cofactor">
    <cofactor evidence="1 13">
        <name>heme</name>
        <dbReference type="ChEBI" id="CHEBI:30413"/>
    </cofactor>
</comment>
<keyword evidence="12" id="KW-0472">Membrane</keyword>
<evidence type="ECO:0000313" key="16">
    <source>
        <dbReference type="Proteomes" id="UP000625711"/>
    </source>
</evidence>
<evidence type="ECO:0000256" key="2">
    <source>
        <dbReference type="ARBA" id="ARBA00004174"/>
    </source>
</evidence>
<dbReference type="PROSITE" id="PS00086">
    <property type="entry name" value="CYTOCHROME_P450"/>
    <property type="match status" value="1"/>
</dbReference>
<dbReference type="GO" id="GO:0016705">
    <property type="term" value="F:oxidoreductase activity, acting on paired donors, with incorporation or reduction of molecular oxygen"/>
    <property type="evidence" value="ECO:0007669"/>
    <property type="project" value="InterPro"/>
</dbReference>
<keyword evidence="6 13" id="KW-0479">Metal-binding</keyword>
<dbReference type="PANTHER" id="PTHR24292:SF45">
    <property type="entry name" value="CYTOCHROME P450 6G1-RELATED"/>
    <property type="match status" value="1"/>
</dbReference>
<dbReference type="InterPro" id="IPR002401">
    <property type="entry name" value="Cyt_P450_E_grp-I"/>
</dbReference>
<protein>
    <recommendedName>
        <fullName evidence="17">Cytochrome P450</fullName>
    </recommendedName>
</protein>
<keyword evidence="8" id="KW-0492">Microsome</keyword>
<evidence type="ECO:0008006" key="17">
    <source>
        <dbReference type="Google" id="ProtNLM"/>
    </source>
</evidence>
<name>A0A834I0K6_RHYFE</name>
<dbReference type="InterPro" id="IPR050476">
    <property type="entry name" value="Insect_CytP450_Detox"/>
</dbReference>
<dbReference type="Gene3D" id="1.10.630.10">
    <property type="entry name" value="Cytochrome P450"/>
    <property type="match status" value="1"/>
</dbReference>
<evidence type="ECO:0000256" key="12">
    <source>
        <dbReference type="ARBA" id="ARBA00023136"/>
    </source>
</evidence>
<dbReference type="InterPro" id="IPR036396">
    <property type="entry name" value="Cyt_P450_sf"/>
</dbReference>
<dbReference type="SUPFAM" id="SSF48264">
    <property type="entry name" value="Cytochrome P450"/>
    <property type="match status" value="1"/>
</dbReference>
<evidence type="ECO:0000256" key="4">
    <source>
        <dbReference type="ARBA" id="ARBA00010617"/>
    </source>
</evidence>
<dbReference type="PRINTS" id="PR00385">
    <property type="entry name" value="P450"/>
</dbReference>
<dbReference type="PANTHER" id="PTHR24292">
    <property type="entry name" value="CYTOCHROME P450"/>
    <property type="match status" value="1"/>
</dbReference>
<dbReference type="FunFam" id="1.10.630.10:FF:000042">
    <property type="entry name" value="Cytochrome P450"/>
    <property type="match status" value="1"/>
</dbReference>
<dbReference type="InterPro" id="IPR001128">
    <property type="entry name" value="Cyt_P450"/>
</dbReference>
<evidence type="ECO:0000256" key="7">
    <source>
        <dbReference type="ARBA" id="ARBA00022824"/>
    </source>
</evidence>
<dbReference type="AlphaFoldDB" id="A0A834I0K6"/>
<sequence length="508" mass="59289">MYFNSLIITIVCTPNIFNSDCNLDVAAYIDTKLDDPLSRRDDIDYVCEKPYFLVGNFWNVFSGKRQIGKHLGDLYRRFDGPYFGIYIWGKPYLVIRSPDIIKNITIRDFNNFDDRTFACDKKADDMSGNSLFIIRNPDWRNIRNKLSGIFTSGKIKSMYPLMVSNARQMQRYLLKYDKEILDMKEVSGKYMTDLVASCFFGIDSNSFDEQEESVFRIFCRKMLTIDFFQSFRLFSYFFVPKFVYLFKLKLLDTSYFRQIFLETLSEREKSGVKRNDLVDLLIHVRDMFSDENKNGTQFDTTCMVAQAITFFTAGFETTSNLVALALYEMSLHQYWQDKVRKEIFEAFSDDDSHISFEKLQQLKYLDMVLAETLRRYPFGPFLNRNCKADYIIEETGLKIEKGTPILIPIDGLHFDPHYYTDPEKFDPGRFEDGVKGYTNSCVYMPFGSGPRNCIGDRFGQISAKVGLVHFLKKYKVEKCHLTQDPLVLDAKSPFMTPVNGLHLRIETI</sequence>
<evidence type="ECO:0000256" key="9">
    <source>
        <dbReference type="ARBA" id="ARBA00023002"/>
    </source>
</evidence>
<gene>
    <name evidence="15" type="ORF">GWI33_017049</name>
</gene>
<evidence type="ECO:0000256" key="1">
    <source>
        <dbReference type="ARBA" id="ARBA00001971"/>
    </source>
</evidence>
<dbReference type="GO" id="GO:0020037">
    <property type="term" value="F:heme binding"/>
    <property type="evidence" value="ECO:0007669"/>
    <property type="project" value="InterPro"/>
</dbReference>
<reference evidence="15" key="1">
    <citation type="submission" date="2020-08" db="EMBL/GenBank/DDBJ databases">
        <title>Genome sequencing and assembly of the red palm weevil Rhynchophorus ferrugineus.</title>
        <authorList>
            <person name="Dias G.B."/>
            <person name="Bergman C.M."/>
            <person name="Manee M."/>
        </authorList>
    </citation>
    <scope>NUCLEOTIDE SEQUENCE</scope>
    <source>
        <strain evidence="15">AA-2017</strain>
        <tissue evidence="15">Whole larva</tissue>
    </source>
</reference>
<dbReference type="OrthoDB" id="2789670at2759"/>
<evidence type="ECO:0000256" key="13">
    <source>
        <dbReference type="PIRSR" id="PIRSR602401-1"/>
    </source>
</evidence>
<dbReference type="Pfam" id="PF00067">
    <property type="entry name" value="p450"/>
    <property type="match status" value="1"/>
</dbReference>
<dbReference type="CDD" id="cd11056">
    <property type="entry name" value="CYP6-like"/>
    <property type="match status" value="1"/>
</dbReference>
<dbReference type="GO" id="GO:0004497">
    <property type="term" value="F:monooxygenase activity"/>
    <property type="evidence" value="ECO:0007669"/>
    <property type="project" value="UniProtKB-KW"/>
</dbReference>
<evidence type="ECO:0000256" key="14">
    <source>
        <dbReference type="RuleBase" id="RU000461"/>
    </source>
</evidence>
<comment type="similarity">
    <text evidence="4 14">Belongs to the cytochrome P450 family.</text>
</comment>
<comment type="subcellular location">
    <subcellularLocation>
        <location evidence="3">Endoplasmic reticulum membrane</location>
        <topology evidence="3">Peripheral membrane protein</topology>
    </subcellularLocation>
    <subcellularLocation>
        <location evidence="2">Microsome membrane</location>
        <topology evidence="2">Peripheral membrane protein</topology>
    </subcellularLocation>
</comment>
<dbReference type="GO" id="GO:0005506">
    <property type="term" value="F:iron ion binding"/>
    <property type="evidence" value="ECO:0007669"/>
    <property type="project" value="InterPro"/>
</dbReference>
<keyword evidence="7" id="KW-0256">Endoplasmic reticulum</keyword>
<keyword evidence="16" id="KW-1185">Reference proteome</keyword>
<organism evidence="15 16">
    <name type="scientific">Rhynchophorus ferrugineus</name>
    <name type="common">Red palm weevil</name>
    <name type="synonym">Curculio ferrugineus</name>
    <dbReference type="NCBI Taxonomy" id="354439"/>
    <lineage>
        <taxon>Eukaryota</taxon>
        <taxon>Metazoa</taxon>
        <taxon>Ecdysozoa</taxon>
        <taxon>Arthropoda</taxon>
        <taxon>Hexapoda</taxon>
        <taxon>Insecta</taxon>
        <taxon>Pterygota</taxon>
        <taxon>Neoptera</taxon>
        <taxon>Endopterygota</taxon>
        <taxon>Coleoptera</taxon>
        <taxon>Polyphaga</taxon>
        <taxon>Cucujiformia</taxon>
        <taxon>Curculionidae</taxon>
        <taxon>Dryophthorinae</taxon>
        <taxon>Rhynchophorus</taxon>
    </lineage>
</organism>
<evidence type="ECO:0000256" key="3">
    <source>
        <dbReference type="ARBA" id="ARBA00004406"/>
    </source>
</evidence>
<dbReference type="InterPro" id="IPR017972">
    <property type="entry name" value="Cyt_P450_CS"/>
</dbReference>